<evidence type="ECO:0000256" key="1">
    <source>
        <dbReference type="SAM" id="Phobius"/>
    </source>
</evidence>
<evidence type="ECO:0000313" key="2">
    <source>
        <dbReference type="EMBL" id="KIM28649.1"/>
    </source>
</evidence>
<feature type="transmembrane region" description="Helical" evidence="1">
    <location>
        <begin position="135"/>
        <end position="152"/>
    </location>
</feature>
<organism evidence="2 3">
    <name type="scientific">Serendipita vermifera MAFF 305830</name>
    <dbReference type="NCBI Taxonomy" id="933852"/>
    <lineage>
        <taxon>Eukaryota</taxon>
        <taxon>Fungi</taxon>
        <taxon>Dikarya</taxon>
        <taxon>Basidiomycota</taxon>
        <taxon>Agaricomycotina</taxon>
        <taxon>Agaricomycetes</taxon>
        <taxon>Sebacinales</taxon>
        <taxon>Serendipitaceae</taxon>
        <taxon>Serendipita</taxon>
    </lineage>
</organism>
<dbReference type="AlphaFoldDB" id="A0A0C3B994"/>
<dbReference type="Proteomes" id="UP000054097">
    <property type="component" value="Unassembled WGS sequence"/>
</dbReference>
<keyword evidence="1" id="KW-0472">Membrane</keyword>
<evidence type="ECO:0000313" key="3">
    <source>
        <dbReference type="Proteomes" id="UP000054097"/>
    </source>
</evidence>
<accession>A0A0C3B994</accession>
<sequence length="211" mass="22095">MSPQGVEEAAKKPRDYAAEQRNERLLLIASIAFGAIGIAAIIVFLGAVYVLTGHVILCATVNDGYEAPLQGALQSGAVGAIIISPVAAWVYFVIRACWEGDRNSPLPPLEPANYTLCETMCIGSFKKIVELSQNAALGAAASGIGGVVLHLHGHDVMDSVHAARAGALGGVILWPAIQVAVLVGGIVVIALIKALPCEISYWNDRTVQTWG</sequence>
<gene>
    <name evidence="2" type="ORF">M408DRAFT_23686</name>
</gene>
<reference evidence="2 3" key="1">
    <citation type="submission" date="2014-04" db="EMBL/GenBank/DDBJ databases">
        <authorList>
            <consortium name="DOE Joint Genome Institute"/>
            <person name="Kuo A."/>
            <person name="Zuccaro A."/>
            <person name="Kohler A."/>
            <person name="Nagy L.G."/>
            <person name="Floudas D."/>
            <person name="Copeland A."/>
            <person name="Barry K.W."/>
            <person name="Cichocki N."/>
            <person name="Veneault-Fourrey C."/>
            <person name="LaButti K."/>
            <person name="Lindquist E.A."/>
            <person name="Lipzen A."/>
            <person name="Lundell T."/>
            <person name="Morin E."/>
            <person name="Murat C."/>
            <person name="Sun H."/>
            <person name="Tunlid A."/>
            <person name="Henrissat B."/>
            <person name="Grigoriev I.V."/>
            <person name="Hibbett D.S."/>
            <person name="Martin F."/>
            <person name="Nordberg H.P."/>
            <person name="Cantor M.N."/>
            <person name="Hua S.X."/>
        </authorList>
    </citation>
    <scope>NUCLEOTIDE SEQUENCE [LARGE SCALE GENOMIC DNA]</scope>
    <source>
        <strain evidence="2 3">MAFF 305830</strain>
    </source>
</reference>
<dbReference type="HOGENOM" id="CLU_115684_0_0_1"/>
<feature type="transmembrane region" description="Helical" evidence="1">
    <location>
        <begin position="71"/>
        <end position="94"/>
    </location>
</feature>
<proteinExistence type="predicted"/>
<keyword evidence="1" id="KW-0812">Transmembrane</keyword>
<keyword evidence="1" id="KW-1133">Transmembrane helix</keyword>
<feature type="transmembrane region" description="Helical" evidence="1">
    <location>
        <begin position="25"/>
        <end position="51"/>
    </location>
</feature>
<name>A0A0C3B994_SERVB</name>
<dbReference type="EMBL" id="KN824292">
    <property type="protein sequence ID" value="KIM28649.1"/>
    <property type="molecule type" value="Genomic_DNA"/>
</dbReference>
<keyword evidence="3" id="KW-1185">Reference proteome</keyword>
<reference evidence="3" key="2">
    <citation type="submission" date="2015-01" db="EMBL/GenBank/DDBJ databases">
        <title>Evolutionary Origins and Diversification of the Mycorrhizal Mutualists.</title>
        <authorList>
            <consortium name="DOE Joint Genome Institute"/>
            <consortium name="Mycorrhizal Genomics Consortium"/>
            <person name="Kohler A."/>
            <person name="Kuo A."/>
            <person name="Nagy L.G."/>
            <person name="Floudas D."/>
            <person name="Copeland A."/>
            <person name="Barry K.W."/>
            <person name="Cichocki N."/>
            <person name="Veneault-Fourrey C."/>
            <person name="LaButti K."/>
            <person name="Lindquist E.A."/>
            <person name="Lipzen A."/>
            <person name="Lundell T."/>
            <person name="Morin E."/>
            <person name="Murat C."/>
            <person name="Riley R."/>
            <person name="Ohm R."/>
            <person name="Sun H."/>
            <person name="Tunlid A."/>
            <person name="Henrissat B."/>
            <person name="Grigoriev I.V."/>
            <person name="Hibbett D.S."/>
            <person name="Martin F."/>
        </authorList>
    </citation>
    <scope>NUCLEOTIDE SEQUENCE [LARGE SCALE GENOMIC DNA]</scope>
    <source>
        <strain evidence="3">MAFF 305830</strain>
    </source>
</reference>
<feature type="transmembrane region" description="Helical" evidence="1">
    <location>
        <begin position="172"/>
        <end position="192"/>
    </location>
</feature>
<protein>
    <submittedName>
        <fullName evidence="2">Uncharacterized protein</fullName>
    </submittedName>
</protein>